<evidence type="ECO:0000259" key="5">
    <source>
        <dbReference type="PROSITE" id="PS50975"/>
    </source>
</evidence>
<dbReference type="InterPro" id="IPR016677">
    <property type="entry name" value="UCP016817_carboligase"/>
</dbReference>
<feature type="domain" description="ATP-grasp" evidence="5">
    <location>
        <begin position="66"/>
        <end position="254"/>
    </location>
</feature>
<dbReference type="GO" id="GO:0046872">
    <property type="term" value="F:metal ion binding"/>
    <property type="evidence" value="ECO:0007669"/>
    <property type="project" value="InterPro"/>
</dbReference>
<evidence type="ECO:0000256" key="3">
    <source>
        <dbReference type="ARBA" id="ARBA00022840"/>
    </source>
</evidence>
<proteinExistence type="predicted"/>
<dbReference type="AlphaFoldDB" id="A0A7C3UB72"/>
<dbReference type="GO" id="GO:0005829">
    <property type="term" value="C:cytosol"/>
    <property type="evidence" value="ECO:0007669"/>
    <property type="project" value="TreeGrafter"/>
</dbReference>
<protein>
    <submittedName>
        <fullName evidence="6">ATP-grasp domain-containing protein</fullName>
    </submittedName>
</protein>
<dbReference type="Gene3D" id="3.30.470.20">
    <property type="entry name" value="ATP-grasp fold, B domain"/>
    <property type="match status" value="1"/>
</dbReference>
<keyword evidence="2 4" id="KW-0547">Nucleotide-binding</keyword>
<dbReference type="InterPro" id="IPR011761">
    <property type="entry name" value="ATP-grasp"/>
</dbReference>
<name>A0A7C3UB72_9EURY</name>
<sequence>MRFLIVGSNVRNVAESARKAGFEVFALTKHDDADLRLYAKEVYLIKEEGKESVKKRALDIAESVNAEIVTTSGYESLFNKKLEEIINKRKFYKKLENLGFDFPELLKNGEWGILKPEIGGGGESIEFSNKIKEGYILQRFIDGIPCSVSVLSNGKMAKAIAVNKMLIGDERFNASGFRYCGNITPFKTEWAKRLKKIGEELAMAFDLIGNIGVDFVLADKPYVLEINPRFQGSLDSIEWSSDCNLFKLHLEAINGRLHEVKQKRFAGRAILFTDKDKIIRRSPVGNPFFADIPKKGDCYSKGDPLVSVLASGKSEDEVMRKLLSRKDLALRLL</sequence>
<evidence type="ECO:0000313" key="6">
    <source>
        <dbReference type="EMBL" id="HGE65690.1"/>
    </source>
</evidence>
<dbReference type="GO" id="GO:0016874">
    <property type="term" value="F:ligase activity"/>
    <property type="evidence" value="ECO:0007669"/>
    <property type="project" value="UniProtKB-KW"/>
</dbReference>
<dbReference type="PANTHER" id="PTHR43055">
    <property type="entry name" value="FORMATE-DEPENDENT PHOSPHORIBOSYLGLYCINAMIDE FORMYLTRANSFERASE"/>
    <property type="match status" value="1"/>
</dbReference>
<comment type="caution">
    <text evidence="6">The sequence shown here is derived from an EMBL/GenBank/DDBJ whole genome shotgun (WGS) entry which is preliminary data.</text>
</comment>
<dbReference type="EMBL" id="DTPI01000006">
    <property type="protein sequence ID" value="HGE65690.1"/>
    <property type="molecule type" value="Genomic_DNA"/>
</dbReference>
<organism evidence="6">
    <name type="scientific">Geoglobus ahangari</name>
    <dbReference type="NCBI Taxonomy" id="113653"/>
    <lineage>
        <taxon>Archaea</taxon>
        <taxon>Methanobacteriati</taxon>
        <taxon>Methanobacteriota</taxon>
        <taxon>Archaeoglobi</taxon>
        <taxon>Archaeoglobales</taxon>
        <taxon>Archaeoglobaceae</taxon>
        <taxon>Geoglobus</taxon>
    </lineage>
</organism>
<dbReference type="SUPFAM" id="SSF56059">
    <property type="entry name" value="Glutathione synthetase ATP-binding domain-like"/>
    <property type="match status" value="1"/>
</dbReference>
<dbReference type="GO" id="GO:0005524">
    <property type="term" value="F:ATP binding"/>
    <property type="evidence" value="ECO:0007669"/>
    <property type="project" value="UniProtKB-UniRule"/>
</dbReference>
<keyword evidence="3 4" id="KW-0067">ATP-binding</keyword>
<reference evidence="6" key="1">
    <citation type="journal article" date="2020" name="mSystems">
        <title>Genome- and Community-Level Interaction Insights into Carbon Utilization and Element Cycling Functions of Hydrothermarchaeota in Hydrothermal Sediment.</title>
        <authorList>
            <person name="Zhou Z."/>
            <person name="Liu Y."/>
            <person name="Xu W."/>
            <person name="Pan J."/>
            <person name="Luo Z.H."/>
            <person name="Li M."/>
        </authorList>
    </citation>
    <scope>NUCLEOTIDE SEQUENCE [LARGE SCALE GENOMIC DNA]</scope>
    <source>
        <strain evidence="6">SpSt-97</strain>
    </source>
</reference>
<dbReference type="Pfam" id="PF02655">
    <property type="entry name" value="ATP-grasp_3"/>
    <property type="match status" value="1"/>
</dbReference>
<keyword evidence="1" id="KW-0436">Ligase</keyword>
<dbReference type="PIRSF" id="PIRSF016817">
    <property type="entry name" value="UCP016817_carboligase"/>
    <property type="match status" value="1"/>
</dbReference>
<dbReference type="PROSITE" id="PS50975">
    <property type="entry name" value="ATP_GRASP"/>
    <property type="match status" value="1"/>
</dbReference>
<evidence type="ECO:0000256" key="4">
    <source>
        <dbReference type="PROSITE-ProRule" id="PRU00409"/>
    </source>
</evidence>
<evidence type="ECO:0000256" key="2">
    <source>
        <dbReference type="ARBA" id="ARBA00022741"/>
    </source>
</evidence>
<accession>A0A7C3UB72</accession>
<dbReference type="PANTHER" id="PTHR43055:SF1">
    <property type="entry name" value="FORMATE-DEPENDENT PHOSPHORIBOSYLGLYCINAMIDE FORMYLTRANSFERASE"/>
    <property type="match status" value="1"/>
</dbReference>
<dbReference type="InterPro" id="IPR003806">
    <property type="entry name" value="ATP-grasp_PylC-type"/>
</dbReference>
<evidence type="ECO:0000256" key="1">
    <source>
        <dbReference type="ARBA" id="ARBA00022598"/>
    </source>
</evidence>
<gene>
    <name evidence="6" type="ORF">ENX77_00930</name>
</gene>